<evidence type="ECO:0000313" key="2">
    <source>
        <dbReference type="Proteomes" id="UP000028582"/>
    </source>
</evidence>
<comment type="caution">
    <text evidence="1">The sequence shown here is derived from an EMBL/GenBank/DDBJ whole genome shotgun (WGS) entry which is preliminary data.</text>
</comment>
<evidence type="ECO:0000313" key="1">
    <source>
        <dbReference type="EMBL" id="ETO74862.1"/>
    </source>
</evidence>
<feature type="non-terminal residue" evidence="1">
    <location>
        <position position="1"/>
    </location>
</feature>
<protein>
    <submittedName>
        <fullName evidence="1">Uncharacterized protein</fullName>
    </submittedName>
</protein>
<name>A0A081A7K1_PHYNI</name>
<reference evidence="1 2" key="1">
    <citation type="submission" date="2013-11" db="EMBL/GenBank/DDBJ databases">
        <title>The Genome Sequence of Phytophthora parasitica P1976.</title>
        <authorList>
            <consortium name="The Broad Institute Genomics Platform"/>
            <person name="Russ C."/>
            <person name="Tyler B."/>
            <person name="Panabieres F."/>
            <person name="Shan W."/>
            <person name="Tripathy S."/>
            <person name="Grunwald N."/>
            <person name="Machado M."/>
            <person name="Johnson C.S."/>
            <person name="Walker B."/>
            <person name="Young S."/>
            <person name="Zeng Q."/>
            <person name="Gargeya S."/>
            <person name="Fitzgerald M."/>
            <person name="Haas B."/>
            <person name="Abouelleil A."/>
            <person name="Allen A.W."/>
            <person name="Alvarado L."/>
            <person name="Arachchi H.M."/>
            <person name="Berlin A.M."/>
            <person name="Chapman S.B."/>
            <person name="Gainer-Dewar J."/>
            <person name="Goldberg J."/>
            <person name="Griggs A."/>
            <person name="Gujja S."/>
            <person name="Hansen M."/>
            <person name="Howarth C."/>
            <person name="Imamovic A."/>
            <person name="Ireland A."/>
            <person name="Larimer J."/>
            <person name="McCowan C."/>
            <person name="Murphy C."/>
            <person name="Pearson M."/>
            <person name="Poon T.W."/>
            <person name="Priest M."/>
            <person name="Roberts A."/>
            <person name="Saif S."/>
            <person name="Shea T."/>
            <person name="Sisk P."/>
            <person name="Sykes S."/>
            <person name="Wortman J."/>
            <person name="Nusbaum C."/>
            <person name="Birren B."/>
        </authorList>
    </citation>
    <scope>NUCLEOTIDE SEQUENCE [LARGE SCALE GENOMIC DNA]</scope>
    <source>
        <strain evidence="1 2">P1976</strain>
    </source>
</reference>
<dbReference type="EMBL" id="ANJA01001740">
    <property type="protein sequence ID" value="ETO74862.1"/>
    <property type="molecule type" value="Genomic_DNA"/>
</dbReference>
<accession>A0A081A7K1</accession>
<dbReference type="AlphaFoldDB" id="A0A081A7K1"/>
<sequence length="114" mass="13458">LDTFRCFKKILDLLSSSCGRTNYSSRCDVEEWLEYFHSRGLHWFVCEMLNLQRGYVTITRTFFEHRGENAITLYRCVAVENVQQNSVLVRWLIEEGVHLDVHKAMQRAANGMLR</sequence>
<proteinExistence type="predicted"/>
<dbReference type="Proteomes" id="UP000028582">
    <property type="component" value="Unassembled WGS sequence"/>
</dbReference>
<organism evidence="1 2">
    <name type="scientific">Phytophthora nicotianae P1976</name>
    <dbReference type="NCBI Taxonomy" id="1317066"/>
    <lineage>
        <taxon>Eukaryota</taxon>
        <taxon>Sar</taxon>
        <taxon>Stramenopiles</taxon>
        <taxon>Oomycota</taxon>
        <taxon>Peronosporomycetes</taxon>
        <taxon>Peronosporales</taxon>
        <taxon>Peronosporaceae</taxon>
        <taxon>Phytophthora</taxon>
    </lineage>
</organism>
<gene>
    <name evidence="1" type="ORF">F444_09467</name>
</gene>